<evidence type="ECO:0000313" key="1">
    <source>
        <dbReference type="EnsemblPlants" id="OMERI08G05840.1"/>
    </source>
</evidence>
<proteinExistence type="predicted"/>
<sequence length="83" mass="8667">MVASHAHLNDSLLSLLKGGTVGLGFLNGDAAQHQQPPVLNGNGMSLALASQFNGPRRAQHDCSELVPSLAMAVPSICDYRSVL</sequence>
<reference evidence="1" key="2">
    <citation type="submission" date="2018-05" db="EMBL/GenBank/DDBJ databases">
        <title>OmerRS3 (Oryza meridionalis Reference Sequence Version 3).</title>
        <authorList>
            <person name="Zhang J."/>
            <person name="Kudrna D."/>
            <person name="Lee S."/>
            <person name="Talag J."/>
            <person name="Welchert J."/>
            <person name="Wing R.A."/>
        </authorList>
    </citation>
    <scope>NUCLEOTIDE SEQUENCE [LARGE SCALE GENOMIC DNA]</scope>
    <source>
        <strain evidence="1">cv. OR44</strain>
    </source>
</reference>
<protein>
    <submittedName>
        <fullName evidence="1">Uncharacterized protein</fullName>
    </submittedName>
</protein>
<name>A0A0E0EJ10_9ORYZ</name>
<accession>A0A0E0EJ10</accession>
<reference evidence="1" key="1">
    <citation type="submission" date="2015-04" db="UniProtKB">
        <authorList>
            <consortium name="EnsemblPlants"/>
        </authorList>
    </citation>
    <scope>IDENTIFICATION</scope>
</reference>
<evidence type="ECO:0000313" key="2">
    <source>
        <dbReference type="Proteomes" id="UP000008021"/>
    </source>
</evidence>
<dbReference type="EnsemblPlants" id="OMERI08G05840.1">
    <property type="protein sequence ID" value="OMERI08G05840.1"/>
    <property type="gene ID" value="OMERI08G05840"/>
</dbReference>
<dbReference type="Gramene" id="OMERI08G05840.1">
    <property type="protein sequence ID" value="OMERI08G05840.1"/>
    <property type="gene ID" value="OMERI08G05840"/>
</dbReference>
<organism evidence="1">
    <name type="scientific">Oryza meridionalis</name>
    <dbReference type="NCBI Taxonomy" id="40149"/>
    <lineage>
        <taxon>Eukaryota</taxon>
        <taxon>Viridiplantae</taxon>
        <taxon>Streptophyta</taxon>
        <taxon>Embryophyta</taxon>
        <taxon>Tracheophyta</taxon>
        <taxon>Spermatophyta</taxon>
        <taxon>Magnoliopsida</taxon>
        <taxon>Liliopsida</taxon>
        <taxon>Poales</taxon>
        <taxon>Poaceae</taxon>
        <taxon>BOP clade</taxon>
        <taxon>Oryzoideae</taxon>
        <taxon>Oryzeae</taxon>
        <taxon>Oryzinae</taxon>
        <taxon>Oryza</taxon>
    </lineage>
</organism>
<dbReference type="Proteomes" id="UP000008021">
    <property type="component" value="Chromosome 8"/>
</dbReference>
<dbReference type="HOGENOM" id="CLU_2546462_0_0_1"/>
<dbReference type="AlphaFoldDB" id="A0A0E0EJ10"/>
<keyword evidence="2" id="KW-1185">Reference proteome</keyword>